<dbReference type="InterPro" id="IPR025870">
    <property type="entry name" value="Glyoxalase-like_dom"/>
</dbReference>
<evidence type="ECO:0000313" key="2">
    <source>
        <dbReference type="EMBL" id="MVA97849.1"/>
    </source>
</evidence>
<gene>
    <name evidence="2" type="ORF">GN330_11395</name>
</gene>
<reference evidence="2 3" key="1">
    <citation type="submission" date="2019-12" db="EMBL/GenBank/DDBJ databases">
        <title>Nitratireductor arenosus sp. nov., Isolated from sea sand, Jeju island, South Korea.</title>
        <authorList>
            <person name="Kim W."/>
        </authorList>
    </citation>
    <scope>NUCLEOTIDE SEQUENCE [LARGE SCALE GENOMIC DNA]</scope>
    <source>
        <strain evidence="2 3">CAU 1489</strain>
    </source>
</reference>
<dbReference type="AlphaFoldDB" id="A0A844QJH6"/>
<dbReference type="RefSeq" id="WP_156712757.1">
    <property type="nucleotide sequence ID" value="NZ_WPHG01000002.1"/>
</dbReference>
<dbReference type="PANTHER" id="PTHR40265:SF1">
    <property type="entry name" value="GLYOXALASE-LIKE DOMAIN-CONTAINING PROTEIN"/>
    <property type="match status" value="1"/>
</dbReference>
<dbReference type="SUPFAM" id="SSF54593">
    <property type="entry name" value="Glyoxalase/Bleomycin resistance protein/Dihydroxybiphenyl dioxygenase"/>
    <property type="match status" value="1"/>
</dbReference>
<dbReference type="Pfam" id="PF13468">
    <property type="entry name" value="Glyoxalase_3"/>
    <property type="match status" value="1"/>
</dbReference>
<dbReference type="Gene3D" id="3.10.180.10">
    <property type="entry name" value="2,3-Dihydroxybiphenyl 1,2-Dioxygenase, domain 1"/>
    <property type="match status" value="1"/>
</dbReference>
<name>A0A844QJH6_9HYPH</name>
<evidence type="ECO:0000313" key="3">
    <source>
        <dbReference type="Proteomes" id="UP000463224"/>
    </source>
</evidence>
<dbReference type="PANTHER" id="PTHR40265">
    <property type="entry name" value="BLL2707 PROTEIN"/>
    <property type="match status" value="1"/>
</dbReference>
<feature type="domain" description="VOC" evidence="1">
    <location>
        <begin position="9"/>
        <end position="157"/>
    </location>
</feature>
<dbReference type="EMBL" id="WPHG01000002">
    <property type="protein sequence ID" value="MVA97849.1"/>
    <property type="molecule type" value="Genomic_DNA"/>
</dbReference>
<dbReference type="PROSITE" id="PS51819">
    <property type="entry name" value="VOC"/>
    <property type="match status" value="1"/>
</dbReference>
<dbReference type="Proteomes" id="UP000463224">
    <property type="component" value="Unassembled WGS sequence"/>
</dbReference>
<comment type="caution">
    <text evidence="2">The sequence shown here is derived from an EMBL/GenBank/DDBJ whole genome shotgun (WGS) entry which is preliminary data.</text>
</comment>
<sequence>MSVAAYPLPLDHLVLPTADLATASDRLSALGFTVAPTGTHPFGTVNRCVYFADGCFLEPLAIGDRGRCAAAIAEGNVFVARDDAFRQARGEEGFSAIVFATPDAEAEHARYVSGGISPGKPLSFARPFVDADGQAGEASFRLAFATIAGFDEPFFFACQRIGVPAVDRSALEAHENGARRLAGAIVIADDTDPIRQAIATIAGAAAPPGAGPATLALPNAAIEVMRPDDYRRRFGANPDCGRSGFALIRVGVDDIEVTRALLTSRTIVNRIVGNGVLVPRAAGQGADILFEAGAAS</sequence>
<keyword evidence="3" id="KW-1185">Reference proteome</keyword>
<accession>A0A844QJH6</accession>
<evidence type="ECO:0000259" key="1">
    <source>
        <dbReference type="PROSITE" id="PS51819"/>
    </source>
</evidence>
<organism evidence="2 3">
    <name type="scientific">Nitratireductor arenosus</name>
    <dbReference type="NCBI Taxonomy" id="2682096"/>
    <lineage>
        <taxon>Bacteria</taxon>
        <taxon>Pseudomonadati</taxon>
        <taxon>Pseudomonadota</taxon>
        <taxon>Alphaproteobacteria</taxon>
        <taxon>Hyphomicrobiales</taxon>
        <taxon>Phyllobacteriaceae</taxon>
        <taxon>Nitratireductor</taxon>
    </lineage>
</organism>
<protein>
    <submittedName>
        <fullName evidence="2">VOC family protein</fullName>
    </submittedName>
</protein>
<dbReference type="InterPro" id="IPR029068">
    <property type="entry name" value="Glyas_Bleomycin-R_OHBP_Dase"/>
</dbReference>
<dbReference type="InterPro" id="IPR037523">
    <property type="entry name" value="VOC_core"/>
</dbReference>
<proteinExistence type="predicted"/>